<dbReference type="GO" id="GO:1902201">
    <property type="term" value="P:negative regulation of bacterial-type flagellum-dependent cell motility"/>
    <property type="evidence" value="ECO:0007669"/>
    <property type="project" value="TreeGrafter"/>
</dbReference>
<dbReference type="InterPro" id="IPR029787">
    <property type="entry name" value="Nucleotide_cyclase"/>
</dbReference>
<dbReference type="EMBL" id="CP022111">
    <property type="protein sequence ID" value="ASG23434.1"/>
    <property type="molecule type" value="Genomic_DNA"/>
</dbReference>
<gene>
    <name evidence="10" type="ORF">Y958_21770</name>
</gene>
<dbReference type="AlphaFoldDB" id="A0A248JYZ7"/>
<keyword evidence="3 8" id="KW-0812">Transmembrane</keyword>
<evidence type="ECO:0000256" key="5">
    <source>
        <dbReference type="ARBA" id="ARBA00023136"/>
    </source>
</evidence>
<feature type="region of interest" description="Disordered" evidence="7">
    <location>
        <begin position="170"/>
        <end position="190"/>
    </location>
</feature>
<feature type="region of interest" description="Disordered" evidence="7">
    <location>
        <begin position="1"/>
        <end position="35"/>
    </location>
</feature>
<evidence type="ECO:0000256" key="2">
    <source>
        <dbReference type="ARBA" id="ARBA00012528"/>
    </source>
</evidence>
<sequence length="434" mass="46767">MIRPVSLGKRGRIPAGGRPSPSQDRPENMTRADDSLPTRRLTVAYVAALSLIALLSGSVHLLLDHVIAQQRDSGTIINVAGRQRMLSQRIGLLARDFYEGHDEAARVPLLQAAATMERAHRALLGGTGDMGITHSLSDAARTLYFSPPADLDRRTRDLVLAARILAGAEGPRAEGPRTEAPGTEGPGGTADLRARAFADIRDQTRDVIMPMLDQAVRQFETEATERIEGLRRAQQGVLAILLTTLLAEAVFIFRPLVGRLKTYAGRLYDMATRDVLTGLPNRRHFLEMGEREVRRGREAGQPQALLMIDIDHFKAINDTLGHAAGDRVLSQFGRLLQGWLRAGEVAGRIGGEEFAVLLPDADTVDAAARAETLRRAVEAAPINGHATLAWTVSIGAARVSGGADGLADALRRADLALYAAKAAGRNRVHLSADS</sequence>
<evidence type="ECO:0000256" key="6">
    <source>
        <dbReference type="ARBA" id="ARBA00034247"/>
    </source>
</evidence>
<feature type="transmembrane region" description="Helical" evidence="8">
    <location>
        <begin position="236"/>
        <end position="257"/>
    </location>
</feature>
<dbReference type="InterPro" id="IPR029095">
    <property type="entry name" value="NarX-like_N"/>
</dbReference>
<dbReference type="GO" id="GO:0043709">
    <property type="term" value="P:cell adhesion involved in single-species biofilm formation"/>
    <property type="evidence" value="ECO:0007669"/>
    <property type="project" value="TreeGrafter"/>
</dbReference>
<dbReference type="InterPro" id="IPR000160">
    <property type="entry name" value="GGDEF_dom"/>
</dbReference>
<name>A0A248JYZ7_9PROT</name>
<dbReference type="InterPro" id="IPR043128">
    <property type="entry name" value="Rev_trsase/Diguanyl_cyclase"/>
</dbReference>
<dbReference type="Pfam" id="PF00990">
    <property type="entry name" value="GGDEF"/>
    <property type="match status" value="1"/>
</dbReference>
<proteinExistence type="predicted"/>
<dbReference type="Pfam" id="PF13675">
    <property type="entry name" value="PilJ"/>
    <property type="match status" value="1"/>
</dbReference>
<feature type="compositionally biased region" description="Basic and acidic residues" evidence="7">
    <location>
        <begin position="24"/>
        <end position="35"/>
    </location>
</feature>
<evidence type="ECO:0000313" key="11">
    <source>
        <dbReference type="Proteomes" id="UP000197153"/>
    </source>
</evidence>
<evidence type="ECO:0000256" key="8">
    <source>
        <dbReference type="SAM" id="Phobius"/>
    </source>
</evidence>
<dbReference type="FunFam" id="3.30.70.270:FF:000001">
    <property type="entry name" value="Diguanylate cyclase domain protein"/>
    <property type="match status" value="1"/>
</dbReference>
<dbReference type="NCBIfam" id="TIGR00254">
    <property type="entry name" value="GGDEF"/>
    <property type="match status" value="1"/>
</dbReference>
<evidence type="ECO:0000256" key="7">
    <source>
        <dbReference type="SAM" id="MobiDB-lite"/>
    </source>
</evidence>
<evidence type="ECO:0000259" key="9">
    <source>
        <dbReference type="PROSITE" id="PS50887"/>
    </source>
</evidence>
<comment type="subcellular location">
    <subcellularLocation>
        <location evidence="1">Membrane</location>
        <topology evidence="1">Multi-pass membrane protein</topology>
    </subcellularLocation>
</comment>
<dbReference type="PROSITE" id="PS50887">
    <property type="entry name" value="GGDEF"/>
    <property type="match status" value="1"/>
</dbReference>
<dbReference type="Gene3D" id="3.30.70.270">
    <property type="match status" value="1"/>
</dbReference>
<dbReference type="PANTHER" id="PTHR45138">
    <property type="entry name" value="REGULATORY COMPONENTS OF SENSORY TRANSDUCTION SYSTEM"/>
    <property type="match status" value="1"/>
</dbReference>
<evidence type="ECO:0000256" key="1">
    <source>
        <dbReference type="ARBA" id="ARBA00004141"/>
    </source>
</evidence>
<dbReference type="PANTHER" id="PTHR45138:SF9">
    <property type="entry name" value="DIGUANYLATE CYCLASE DGCM-RELATED"/>
    <property type="match status" value="1"/>
</dbReference>
<feature type="transmembrane region" description="Helical" evidence="8">
    <location>
        <begin position="43"/>
        <end position="63"/>
    </location>
</feature>
<evidence type="ECO:0000256" key="3">
    <source>
        <dbReference type="ARBA" id="ARBA00022692"/>
    </source>
</evidence>
<protein>
    <recommendedName>
        <fullName evidence="2">diguanylate cyclase</fullName>
        <ecNumber evidence="2">2.7.7.65</ecNumber>
    </recommendedName>
</protein>
<evidence type="ECO:0000256" key="4">
    <source>
        <dbReference type="ARBA" id="ARBA00022989"/>
    </source>
</evidence>
<dbReference type="Proteomes" id="UP000197153">
    <property type="component" value="Chromosome 2"/>
</dbReference>
<keyword evidence="4 8" id="KW-1133">Transmembrane helix</keyword>
<dbReference type="GO" id="GO:0005886">
    <property type="term" value="C:plasma membrane"/>
    <property type="evidence" value="ECO:0007669"/>
    <property type="project" value="TreeGrafter"/>
</dbReference>
<dbReference type="GO" id="GO:0052621">
    <property type="term" value="F:diguanylate cyclase activity"/>
    <property type="evidence" value="ECO:0007669"/>
    <property type="project" value="UniProtKB-EC"/>
</dbReference>
<evidence type="ECO:0000313" key="10">
    <source>
        <dbReference type="EMBL" id="ASG23434.1"/>
    </source>
</evidence>
<comment type="catalytic activity">
    <reaction evidence="6">
        <text>2 GTP = 3',3'-c-di-GMP + 2 diphosphate</text>
        <dbReference type="Rhea" id="RHEA:24898"/>
        <dbReference type="ChEBI" id="CHEBI:33019"/>
        <dbReference type="ChEBI" id="CHEBI:37565"/>
        <dbReference type="ChEBI" id="CHEBI:58805"/>
        <dbReference type="EC" id="2.7.7.65"/>
    </reaction>
</comment>
<dbReference type="SUPFAM" id="SSF55073">
    <property type="entry name" value="Nucleotide cyclase"/>
    <property type="match status" value="1"/>
</dbReference>
<dbReference type="KEGG" id="nao:Y958_21770"/>
<organism evidence="10 11">
    <name type="scientific">Nitrospirillum viridazoti CBAmc</name>
    <dbReference type="NCBI Taxonomy" id="1441467"/>
    <lineage>
        <taxon>Bacteria</taxon>
        <taxon>Pseudomonadati</taxon>
        <taxon>Pseudomonadota</taxon>
        <taxon>Alphaproteobacteria</taxon>
        <taxon>Rhodospirillales</taxon>
        <taxon>Azospirillaceae</taxon>
        <taxon>Nitrospirillum</taxon>
        <taxon>Nitrospirillum viridazoti</taxon>
    </lineage>
</organism>
<dbReference type="InterPro" id="IPR050469">
    <property type="entry name" value="Diguanylate_Cyclase"/>
</dbReference>
<dbReference type="SMART" id="SM00267">
    <property type="entry name" value="GGDEF"/>
    <property type="match status" value="1"/>
</dbReference>
<feature type="domain" description="GGDEF" evidence="9">
    <location>
        <begin position="301"/>
        <end position="433"/>
    </location>
</feature>
<dbReference type="CDD" id="cd01949">
    <property type="entry name" value="GGDEF"/>
    <property type="match status" value="1"/>
</dbReference>
<dbReference type="EC" id="2.7.7.65" evidence="2"/>
<accession>A0A248JYZ7</accession>
<keyword evidence="5 8" id="KW-0472">Membrane</keyword>
<keyword evidence="11" id="KW-1185">Reference proteome</keyword>
<reference evidence="10 11" key="1">
    <citation type="submission" date="2017-06" db="EMBL/GenBank/DDBJ databases">
        <title>Complete genome sequence of Nitrospirillum amazonense strain CBAmC, an endophytic nitrogen-fixing and plant growth-promoting bacterium, isolated from sugarcane.</title>
        <authorList>
            <person name="Schwab S."/>
            <person name="dos Santos Teixeira K.R."/>
            <person name="Simoes Araujo J.L."/>
            <person name="Soares Vidal M."/>
            <person name="Borges de Freitas H.R."/>
            <person name="Rivello Crivelaro A.L."/>
            <person name="Bueno de Camargo Nunes A."/>
            <person name="dos Santos C.M."/>
            <person name="Palmeira da Silva Rosa D."/>
            <person name="da Silva Padilha D."/>
            <person name="da Silva E."/>
            <person name="Araujo Terra L."/>
            <person name="Soares Mendes V."/>
            <person name="Farinelli L."/>
            <person name="Magalhaes Cruz L."/>
            <person name="Baldani J.I."/>
        </authorList>
    </citation>
    <scope>NUCLEOTIDE SEQUENCE [LARGE SCALE GENOMIC DNA]</scope>
    <source>
        <strain evidence="10 11">CBAmC</strain>
    </source>
</reference>